<organism evidence="2 3">
    <name type="scientific">Crossiella cryophila</name>
    <dbReference type="NCBI Taxonomy" id="43355"/>
    <lineage>
        <taxon>Bacteria</taxon>
        <taxon>Bacillati</taxon>
        <taxon>Actinomycetota</taxon>
        <taxon>Actinomycetes</taxon>
        <taxon>Pseudonocardiales</taxon>
        <taxon>Pseudonocardiaceae</taxon>
        <taxon>Crossiella</taxon>
    </lineage>
</organism>
<accession>A0A7W7FSC4</accession>
<dbReference type="InterPro" id="IPR029021">
    <property type="entry name" value="Prot-tyrosine_phosphatase-like"/>
</dbReference>
<dbReference type="AlphaFoldDB" id="A0A7W7FSC4"/>
<dbReference type="Gene3D" id="3.90.190.10">
    <property type="entry name" value="Protein tyrosine phosphatase superfamily"/>
    <property type="match status" value="1"/>
</dbReference>
<evidence type="ECO:0000313" key="3">
    <source>
        <dbReference type="Proteomes" id="UP000533598"/>
    </source>
</evidence>
<dbReference type="InterPro" id="IPR000387">
    <property type="entry name" value="Tyr_Pase_dom"/>
</dbReference>
<evidence type="ECO:0000259" key="1">
    <source>
        <dbReference type="PROSITE" id="PS50056"/>
    </source>
</evidence>
<dbReference type="Pfam" id="PF13350">
    <property type="entry name" value="Y_phosphatase3"/>
    <property type="match status" value="1"/>
</dbReference>
<sequence>MTTGLVNSRDLGGLRTEDGRLTRHGVLLRSEAPLAGDPTPDLAGWPPAVVLDLRGTQEGHPDHPLQSTGTKIHRIPMLDLIMAAATTDPSALDLGKLYRQLLEESAEGLVQILRLAGEADGAVLVHCSVGKDRTGVSVALLLRAAGVPRETIIADYVRTEANMTGVIRRVATSLGRPEPTEAQLTTMKHLLAAPAPALEGVLDTLDTHENGPQGWLLAHGATQEEITRWTTRFLTP</sequence>
<feature type="domain" description="Tyrosine specific protein phosphatases" evidence="1">
    <location>
        <begin position="92"/>
        <end position="142"/>
    </location>
</feature>
<reference evidence="2 3" key="1">
    <citation type="submission" date="2020-08" db="EMBL/GenBank/DDBJ databases">
        <title>Sequencing the genomes of 1000 actinobacteria strains.</title>
        <authorList>
            <person name="Klenk H.-P."/>
        </authorList>
    </citation>
    <scope>NUCLEOTIDE SEQUENCE [LARGE SCALE GENOMIC DNA]</scope>
    <source>
        <strain evidence="2 3">DSM 44230</strain>
    </source>
</reference>
<dbReference type="SUPFAM" id="SSF52799">
    <property type="entry name" value="(Phosphotyrosine protein) phosphatases II"/>
    <property type="match status" value="1"/>
</dbReference>
<keyword evidence="3" id="KW-1185">Reference proteome</keyword>
<dbReference type="EMBL" id="JACHMH010000001">
    <property type="protein sequence ID" value="MBB4676926.1"/>
    <property type="molecule type" value="Genomic_DNA"/>
</dbReference>
<dbReference type="RefSeq" id="WP_185002737.1">
    <property type="nucleotide sequence ID" value="NZ_BAAAUI010000012.1"/>
</dbReference>
<dbReference type="PROSITE" id="PS50056">
    <property type="entry name" value="TYR_PHOSPHATASE_2"/>
    <property type="match status" value="1"/>
</dbReference>
<dbReference type="PROSITE" id="PS00383">
    <property type="entry name" value="TYR_PHOSPHATASE_1"/>
    <property type="match status" value="1"/>
</dbReference>
<protein>
    <recommendedName>
        <fullName evidence="1">Tyrosine specific protein phosphatases domain-containing protein</fullName>
    </recommendedName>
</protein>
<comment type="caution">
    <text evidence="2">The sequence shown here is derived from an EMBL/GenBank/DDBJ whole genome shotgun (WGS) entry which is preliminary data.</text>
</comment>
<dbReference type="GO" id="GO:0004721">
    <property type="term" value="F:phosphoprotein phosphatase activity"/>
    <property type="evidence" value="ECO:0007669"/>
    <property type="project" value="InterPro"/>
</dbReference>
<name>A0A7W7FSC4_9PSEU</name>
<proteinExistence type="predicted"/>
<dbReference type="InterPro" id="IPR016130">
    <property type="entry name" value="Tyr_Pase_AS"/>
</dbReference>
<dbReference type="Proteomes" id="UP000533598">
    <property type="component" value="Unassembled WGS sequence"/>
</dbReference>
<gene>
    <name evidence="2" type="ORF">HNR67_003044</name>
</gene>
<evidence type="ECO:0000313" key="2">
    <source>
        <dbReference type="EMBL" id="MBB4676926.1"/>
    </source>
</evidence>
<dbReference type="InterPro" id="IPR026893">
    <property type="entry name" value="Tyr/Ser_Pase_IphP-type"/>
</dbReference>